<dbReference type="Gene3D" id="3.40.1190.10">
    <property type="entry name" value="Mur-like, catalytic domain"/>
    <property type="match status" value="1"/>
</dbReference>
<gene>
    <name evidence="7" type="ORF">BQ4739_LOCUS14938</name>
</gene>
<keyword evidence="3" id="KW-0067">ATP-binding</keyword>
<dbReference type="SUPFAM" id="SSF53244">
    <property type="entry name" value="MurD-like peptide ligases, peptide-binding domain"/>
    <property type="match status" value="1"/>
</dbReference>
<feature type="region of interest" description="Disordered" evidence="4">
    <location>
        <begin position="1"/>
        <end position="102"/>
    </location>
</feature>
<dbReference type="SUPFAM" id="SSF53623">
    <property type="entry name" value="MurD-like peptide ligases, catalytic domain"/>
    <property type="match status" value="1"/>
</dbReference>
<evidence type="ECO:0000259" key="5">
    <source>
        <dbReference type="Pfam" id="PF02875"/>
    </source>
</evidence>
<dbReference type="EMBL" id="FNXT01001218">
    <property type="protein sequence ID" value="SZX74614.1"/>
    <property type="molecule type" value="Genomic_DNA"/>
</dbReference>
<feature type="domain" description="Mur ligase central" evidence="6">
    <location>
        <begin position="288"/>
        <end position="526"/>
    </location>
</feature>
<dbReference type="AlphaFoldDB" id="A0A383WC55"/>
<dbReference type="InterPro" id="IPR018109">
    <property type="entry name" value="Folylpolyglutamate_synth_CS"/>
</dbReference>
<evidence type="ECO:0008006" key="9">
    <source>
        <dbReference type="Google" id="ProtNLM"/>
    </source>
</evidence>
<evidence type="ECO:0000256" key="3">
    <source>
        <dbReference type="ARBA" id="ARBA00022840"/>
    </source>
</evidence>
<keyword evidence="2" id="KW-0547">Nucleotide-binding</keyword>
<name>A0A383WC55_TETOB</name>
<evidence type="ECO:0000313" key="7">
    <source>
        <dbReference type="EMBL" id="SZX74614.1"/>
    </source>
</evidence>
<reference evidence="7 8" key="1">
    <citation type="submission" date="2016-10" db="EMBL/GenBank/DDBJ databases">
        <authorList>
            <person name="Cai Z."/>
        </authorList>
    </citation>
    <scope>NUCLEOTIDE SEQUENCE [LARGE SCALE GENOMIC DNA]</scope>
</reference>
<dbReference type="InterPro" id="IPR004101">
    <property type="entry name" value="Mur_ligase_C"/>
</dbReference>
<dbReference type="GO" id="GO:0004326">
    <property type="term" value="F:tetrahydrofolylpolyglutamate synthase activity"/>
    <property type="evidence" value="ECO:0007669"/>
    <property type="project" value="InterPro"/>
</dbReference>
<dbReference type="PROSITE" id="PS01011">
    <property type="entry name" value="FOLYLPOLYGLU_SYNT_1"/>
    <property type="match status" value="1"/>
</dbReference>
<keyword evidence="8" id="KW-1185">Reference proteome</keyword>
<dbReference type="Proteomes" id="UP000256970">
    <property type="component" value="Unassembled WGS sequence"/>
</dbReference>
<feature type="compositionally biased region" description="Basic residues" evidence="4">
    <location>
        <begin position="45"/>
        <end position="55"/>
    </location>
</feature>
<keyword evidence="1" id="KW-0436">Ligase</keyword>
<dbReference type="Pfam" id="PF08245">
    <property type="entry name" value="Mur_ligase_M"/>
    <property type="match status" value="1"/>
</dbReference>
<dbReference type="SUPFAM" id="SSF63418">
    <property type="entry name" value="MurE/MurF N-terminal domain"/>
    <property type="match status" value="1"/>
</dbReference>
<evidence type="ECO:0000259" key="6">
    <source>
        <dbReference type="Pfam" id="PF08245"/>
    </source>
</evidence>
<feature type="compositionally biased region" description="Acidic residues" evidence="4">
    <location>
        <begin position="78"/>
        <end position="102"/>
    </location>
</feature>
<dbReference type="STRING" id="3088.A0A383WC55"/>
<feature type="compositionally biased region" description="Low complexity" evidence="4">
    <location>
        <begin position="56"/>
        <end position="77"/>
    </location>
</feature>
<dbReference type="Gene3D" id="3.90.190.20">
    <property type="entry name" value="Mur ligase, C-terminal domain"/>
    <property type="match status" value="1"/>
</dbReference>
<evidence type="ECO:0000313" key="8">
    <source>
        <dbReference type="Proteomes" id="UP000256970"/>
    </source>
</evidence>
<dbReference type="InterPro" id="IPR035911">
    <property type="entry name" value="MurE/MurF_N"/>
</dbReference>
<dbReference type="PANTHER" id="PTHR23135">
    <property type="entry name" value="MUR LIGASE FAMILY MEMBER"/>
    <property type="match status" value="1"/>
</dbReference>
<organism evidence="7 8">
    <name type="scientific">Tetradesmus obliquus</name>
    <name type="common">Green alga</name>
    <name type="synonym">Acutodesmus obliquus</name>
    <dbReference type="NCBI Taxonomy" id="3088"/>
    <lineage>
        <taxon>Eukaryota</taxon>
        <taxon>Viridiplantae</taxon>
        <taxon>Chlorophyta</taxon>
        <taxon>core chlorophytes</taxon>
        <taxon>Chlorophyceae</taxon>
        <taxon>CS clade</taxon>
        <taxon>Sphaeropleales</taxon>
        <taxon>Scenedesmaceae</taxon>
        <taxon>Tetradesmus</taxon>
    </lineage>
</organism>
<evidence type="ECO:0000256" key="1">
    <source>
        <dbReference type="ARBA" id="ARBA00022598"/>
    </source>
</evidence>
<dbReference type="Gene3D" id="3.40.1390.10">
    <property type="entry name" value="MurE/MurF, N-terminal domain"/>
    <property type="match status" value="1"/>
</dbReference>
<dbReference type="InterPro" id="IPR036615">
    <property type="entry name" value="Mur_ligase_C_dom_sf"/>
</dbReference>
<sequence length="794" mass="86193">MLLQRRAFSGGRQCGCRASRSNTVAPRVAPSLSLPGPRPAAACRPPRRQQQHWHQHSQSLRSRHVAAAAAAQQPEQPEQQEYEEFEEDEEFEEGEYEEGEFEQADAAAQLPGTDSALTYTGPESAAAIEAAALAAIGSEGQPAAAAALEEYEEEPEPFEQPEERPMFLSDLFGMAAEVEAAQMLAEEFGDVFATGISEVADDVLPGDVYCCVERIHGLYTTDGHEPEELEAALANGAIAVVAEAGNELGVDIPDSVPVIWAEDADELSARLAAVYYDSPSAAMNTVAVAGTNGKTTVSWLIRGVLEQAGELTGMIGSIEHALAEHQLQPDGKLWKSQVDDPAAGRECSSPFSLVPYRGRYSVEETTPNGLQMQQLLAGMRDRGATAAVVECTAAGIAGGSADWLQPNIVVYTDTGDNPAELQLFESKQEYVDSTLELLRCLKDPQQQRAVINADDEHFAAAAAAAGAVPRITYGINNPAADVRAESISLTLWQTTIIVATPIGRLEIITNLVGRHNVYNVLAAVAVGVLLNLPLAEIGAGIEAVQVIPGRCEVVNNVLDLPLEGEEGEELQQQQQQPNLPRDFPVVVDAADTPQRLAAVLDALREAGAERIFTVFGCDGVTTTGEMRARMGEVAHQRSDFVILTNSSPRLEDPADIIQDIVAGWPNEMFEQYAAYVYNVFQDQTRAPLWFEPFLHSAQRRWKRHVMEDRFQAIRAAIGTAAPGDVVLLAGRGHRDHVEHFDGEDGITRGWFDDRVEARNALSKLEYLYALVNLDRSELPWGKPDDAKTVVVEFD</sequence>
<evidence type="ECO:0000256" key="2">
    <source>
        <dbReference type="ARBA" id="ARBA00022741"/>
    </source>
</evidence>
<dbReference type="InterPro" id="IPR036565">
    <property type="entry name" value="Mur-like_cat_sf"/>
</dbReference>
<accession>A0A383WC55</accession>
<dbReference type="PANTHER" id="PTHR23135:SF4">
    <property type="entry name" value="UDP-N-ACETYLMURAMOYL-L-ALANYL-D-GLUTAMATE--2,6-DIAMINOPIMELATE LIGASE MURE HOMOLOG, CHLOROPLASTIC"/>
    <property type="match status" value="1"/>
</dbReference>
<feature type="domain" description="Mur ligase C-terminal" evidence="5">
    <location>
        <begin position="582"/>
        <end position="732"/>
    </location>
</feature>
<protein>
    <recommendedName>
        <fullName evidence="9">Mur ligase central domain-containing protein</fullName>
    </recommendedName>
</protein>
<proteinExistence type="predicted"/>
<dbReference type="InterPro" id="IPR013221">
    <property type="entry name" value="Mur_ligase_cen"/>
</dbReference>
<dbReference type="GO" id="GO:0005524">
    <property type="term" value="F:ATP binding"/>
    <property type="evidence" value="ECO:0007669"/>
    <property type="project" value="UniProtKB-KW"/>
</dbReference>
<evidence type="ECO:0000256" key="4">
    <source>
        <dbReference type="SAM" id="MobiDB-lite"/>
    </source>
</evidence>
<dbReference type="Pfam" id="PF02875">
    <property type="entry name" value="Mur_ligase_C"/>
    <property type="match status" value="1"/>
</dbReference>